<reference evidence="2" key="1">
    <citation type="journal article" date="2023" name="Mol. Phylogenet. Evol.">
        <title>Genome-scale phylogeny and comparative genomics of the fungal order Sordariales.</title>
        <authorList>
            <person name="Hensen N."/>
            <person name="Bonometti L."/>
            <person name="Westerberg I."/>
            <person name="Brannstrom I.O."/>
            <person name="Guillou S."/>
            <person name="Cros-Aarteil S."/>
            <person name="Calhoun S."/>
            <person name="Haridas S."/>
            <person name="Kuo A."/>
            <person name="Mondo S."/>
            <person name="Pangilinan J."/>
            <person name="Riley R."/>
            <person name="LaButti K."/>
            <person name="Andreopoulos B."/>
            <person name="Lipzen A."/>
            <person name="Chen C."/>
            <person name="Yan M."/>
            <person name="Daum C."/>
            <person name="Ng V."/>
            <person name="Clum A."/>
            <person name="Steindorff A."/>
            <person name="Ohm R.A."/>
            <person name="Martin F."/>
            <person name="Silar P."/>
            <person name="Natvig D.O."/>
            <person name="Lalanne C."/>
            <person name="Gautier V."/>
            <person name="Ament-Velasquez S.L."/>
            <person name="Kruys A."/>
            <person name="Hutchinson M.I."/>
            <person name="Powell A.J."/>
            <person name="Barry K."/>
            <person name="Miller A.N."/>
            <person name="Grigoriev I.V."/>
            <person name="Debuchy R."/>
            <person name="Gladieux P."/>
            <person name="Hiltunen Thoren M."/>
            <person name="Johannesson H."/>
        </authorList>
    </citation>
    <scope>NUCLEOTIDE SEQUENCE</scope>
    <source>
        <strain evidence="2">CBS 314.62</strain>
    </source>
</reference>
<gene>
    <name evidence="2" type="ORF">B0T22DRAFT_358411</name>
</gene>
<dbReference type="Pfam" id="PF26082">
    <property type="entry name" value="zf-C2H2_AcuF"/>
    <property type="match status" value="1"/>
</dbReference>
<dbReference type="AlphaFoldDB" id="A0AAE0WZ46"/>
<evidence type="ECO:0000313" key="2">
    <source>
        <dbReference type="EMBL" id="KAK3681014.1"/>
    </source>
</evidence>
<evidence type="ECO:0000259" key="1">
    <source>
        <dbReference type="Pfam" id="PF26082"/>
    </source>
</evidence>
<feature type="non-terminal residue" evidence="2">
    <location>
        <position position="382"/>
    </location>
</feature>
<comment type="caution">
    <text evidence="2">The sequence shown here is derived from an EMBL/GenBank/DDBJ whole genome shotgun (WGS) entry which is preliminary data.</text>
</comment>
<sequence>VSADAVRDVRDKFWLWAGNIGARNAPESAFSLESRLGAAVELLEQVADLINDLIDALATPRDRFSKALQTTGQRKTPFLDQFDISHVAERYPKLKREDSRWLCERLGRAITKRRQVLRYLHDHRSRAGKSMYTKVGSVSTGPSTKASTLDVARLALLEAGGLDKEDTKSYVSASSSFLMTGSGDATLSLPSLAEVSKGEAIFECPLCFGIQTMSKDWEWRQHVFADLKAYVCTLGNAECDVNLFGDSQSWFDHEMQCHRRKWVCILCYKGPFGSPQGIEAHIQTAHMNVLAHGSPLQIIMDASQQSVDFLPARECPFCDDWAESLEVNTTFPEGVAATEVVVTVEPKQFRRHVAFHQEQLALFAIPRTLKDRNDGKGTQVSS</sequence>
<keyword evidence="3" id="KW-1185">Reference proteome</keyword>
<dbReference type="PANTHER" id="PTHR35391:SF7">
    <property type="entry name" value="C2H2-TYPE DOMAIN-CONTAINING PROTEIN"/>
    <property type="match status" value="1"/>
</dbReference>
<feature type="domain" description="Oxidoreductase acuF-like C2H2 type zinc-finger" evidence="1">
    <location>
        <begin position="202"/>
        <end position="227"/>
    </location>
</feature>
<dbReference type="EMBL" id="JAULSO010000008">
    <property type="protein sequence ID" value="KAK3681014.1"/>
    <property type="molecule type" value="Genomic_DNA"/>
</dbReference>
<protein>
    <recommendedName>
        <fullName evidence="1">Oxidoreductase acuF-like C2H2 type zinc-finger domain-containing protein</fullName>
    </recommendedName>
</protein>
<evidence type="ECO:0000313" key="3">
    <source>
        <dbReference type="Proteomes" id="UP001270362"/>
    </source>
</evidence>
<name>A0AAE0WZ46_9PEZI</name>
<dbReference type="PANTHER" id="PTHR35391">
    <property type="entry name" value="C2H2-TYPE DOMAIN-CONTAINING PROTEIN-RELATED"/>
    <property type="match status" value="1"/>
</dbReference>
<feature type="non-terminal residue" evidence="2">
    <location>
        <position position="1"/>
    </location>
</feature>
<reference evidence="2" key="2">
    <citation type="submission" date="2023-06" db="EMBL/GenBank/DDBJ databases">
        <authorList>
            <consortium name="Lawrence Berkeley National Laboratory"/>
            <person name="Haridas S."/>
            <person name="Hensen N."/>
            <person name="Bonometti L."/>
            <person name="Westerberg I."/>
            <person name="Brannstrom I.O."/>
            <person name="Guillou S."/>
            <person name="Cros-Aarteil S."/>
            <person name="Calhoun S."/>
            <person name="Kuo A."/>
            <person name="Mondo S."/>
            <person name="Pangilinan J."/>
            <person name="Riley R."/>
            <person name="Labutti K."/>
            <person name="Andreopoulos B."/>
            <person name="Lipzen A."/>
            <person name="Chen C."/>
            <person name="Yanf M."/>
            <person name="Daum C."/>
            <person name="Ng V."/>
            <person name="Clum A."/>
            <person name="Steindorff A."/>
            <person name="Ohm R."/>
            <person name="Martin F."/>
            <person name="Silar P."/>
            <person name="Natvig D."/>
            <person name="Lalanne C."/>
            <person name="Gautier V."/>
            <person name="Ament-Velasquez S.L."/>
            <person name="Kruys A."/>
            <person name="Hutchinson M.I."/>
            <person name="Powell A.J."/>
            <person name="Barry K."/>
            <person name="Miller A.N."/>
            <person name="Grigoriev I.V."/>
            <person name="Debuchy R."/>
            <person name="Gladieux P."/>
            <person name="Thoren M.H."/>
            <person name="Johannesson H."/>
        </authorList>
    </citation>
    <scope>NUCLEOTIDE SEQUENCE</scope>
    <source>
        <strain evidence="2">CBS 314.62</strain>
    </source>
</reference>
<accession>A0AAE0WZ46</accession>
<organism evidence="2 3">
    <name type="scientific">Podospora appendiculata</name>
    <dbReference type="NCBI Taxonomy" id="314037"/>
    <lineage>
        <taxon>Eukaryota</taxon>
        <taxon>Fungi</taxon>
        <taxon>Dikarya</taxon>
        <taxon>Ascomycota</taxon>
        <taxon>Pezizomycotina</taxon>
        <taxon>Sordariomycetes</taxon>
        <taxon>Sordariomycetidae</taxon>
        <taxon>Sordariales</taxon>
        <taxon>Podosporaceae</taxon>
        <taxon>Podospora</taxon>
    </lineage>
</organism>
<proteinExistence type="predicted"/>
<dbReference type="InterPro" id="IPR058925">
    <property type="entry name" value="zf-C2H2_AcuF"/>
</dbReference>
<dbReference type="Proteomes" id="UP001270362">
    <property type="component" value="Unassembled WGS sequence"/>
</dbReference>